<dbReference type="PANTHER" id="PTHR38340:SF1">
    <property type="entry name" value="S-LAYER PROTEIN"/>
    <property type="match status" value="1"/>
</dbReference>
<dbReference type="PRINTS" id="PR00313">
    <property type="entry name" value="CABNDNGRPT"/>
</dbReference>
<evidence type="ECO:0000256" key="3">
    <source>
        <dbReference type="SAM" id="MobiDB-lite"/>
    </source>
</evidence>
<feature type="chain" id="PRO_5011765206" evidence="4">
    <location>
        <begin position="25"/>
        <end position="404"/>
    </location>
</feature>
<evidence type="ECO:0000313" key="6">
    <source>
        <dbReference type="Proteomes" id="UP000199286"/>
    </source>
</evidence>
<dbReference type="STRING" id="321339.SAMN05444340_11614"/>
<protein>
    <submittedName>
        <fullName evidence="5">Hemolysin-type calcium-binding repeat-containing protein</fullName>
    </submittedName>
</protein>
<feature type="signal peptide" evidence="4">
    <location>
        <begin position="1"/>
        <end position="24"/>
    </location>
</feature>
<dbReference type="SUPFAM" id="SSF51120">
    <property type="entry name" value="beta-Roll"/>
    <property type="match status" value="1"/>
</dbReference>
<dbReference type="GO" id="GO:0005509">
    <property type="term" value="F:calcium ion binding"/>
    <property type="evidence" value="ECO:0007669"/>
    <property type="project" value="InterPro"/>
</dbReference>
<dbReference type="InterPro" id="IPR001343">
    <property type="entry name" value="Hemolysn_Ca-bd"/>
</dbReference>
<feature type="compositionally biased region" description="Basic and acidic residues" evidence="3">
    <location>
        <begin position="187"/>
        <end position="200"/>
    </location>
</feature>
<organism evidence="5 6">
    <name type="scientific">Citreimonas salinaria</name>
    <dbReference type="NCBI Taxonomy" id="321339"/>
    <lineage>
        <taxon>Bacteria</taxon>
        <taxon>Pseudomonadati</taxon>
        <taxon>Pseudomonadota</taxon>
        <taxon>Alphaproteobacteria</taxon>
        <taxon>Rhodobacterales</taxon>
        <taxon>Roseobacteraceae</taxon>
        <taxon>Citreimonas</taxon>
    </lineage>
</organism>
<gene>
    <name evidence="5" type="ORF">SAMN05444340_11614</name>
</gene>
<dbReference type="InterPro" id="IPR011049">
    <property type="entry name" value="Serralysin-like_metalloprot_C"/>
</dbReference>
<dbReference type="EMBL" id="FNPF01000016">
    <property type="protein sequence ID" value="SDY72763.1"/>
    <property type="molecule type" value="Genomic_DNA"/>
</dbReference>
<evidence type="ECO:0000256" key="2">
    <source>
        <dbReference type="ARBA" id="ARBA00022525"/>
    </source>
</evidence>
<dbReference type="RefSeq" id="WP_143042312.1">
    <property type="nucleotide sequence ID" value="NZ_FNPF01000016.1"/>
</dbReference>
<feature type="region of interest" description="Disordered" evidence="3">
    <location>
        <begin position="64"/>
        <end position="91"/>
    </location>
</feature>
<dbReference type="PANTHER" id="PTHR38340">
    <property type="entry name" value="S-LAYER PROTEIN"/>
    <property type="match status" value="1"/>
</dbReference>
<proteinExistence type="predicted"/>
<dbReference type="InterPro" id="IPR018511">
    <property type="entry name" value="Hemolysin-typ_Ca-bd_CS"/>
</dbReference>
<dbReference type="OrthoDB" id="9342475at2"/>
<comment type="subcellular location">
    <subcellularLocation>
        <location evidence="1">Secreted</location>
    </subcellularLocation>
</comment>
<evidence type="ECO:0000313" key="5">
    <source>
        <dbReference type="EMBL" id="SDY72763.1"/>
    </source>
</evidence>
<feature type="region of interest" description="Disordered" evidence="3">
    <location>
        <begin position="25"/>
        <end position="52"/>
    </location>
</feature>
<dbReference type="Proteomes" id="UP000199286">
    <property type="component" value="Unassembled WGS sequence"/>
</dbReference>
<sequence length="404" mass="40316">MLLLAGLLGALAAGSFVAISVAGAEEEDEFDTRADVDTEDGENPGGAAGNTSLLDQLGILDFMDRAGEGDGTLDDVSDDEDSPGDGTGEAWPEEAADAAWSVTGEGWLASVTDEAGEGGADDLPDDPTGTVPLILEGENGDDSMAGGGGHDVLGGHDGDDVLAGLQGDDSLVGGDGADWLDGGADDDTLHGQAGDDRLDGGEGDDALFGHHGDDALRGGAGEDELQGGLGYDWLAGGAGNDAIHGREGDDTLMGGQGSDTLMGGNGDDLLSGLDEGEAPAVDYLNGHDGDDTLVAGRGDVVTGGAGADLIMLGEWLQPPNGGVEDPGAAQLMDFDPAEDQIVILYDDSDAGAPQVDMRPNDEDPTRTEILIDGAVVSVLATADAPALADLVLIGEAEAGLLLAG</sequence>
<feature type="compositionally biased region" description="Acidic residues" evidence="3">
    <location>
        <begin position="114"/>
        <end position="125"/>
    </location>
</feature>
<dbReference type="Pfam" id="PF00353">
    <property type="entry name" value="HemolysinCabind"/>
    <property type="match status" value="4"/>
</dbReference>
<dbReference type="Gene3D" id="2.150.10.10">
    <property type="entry name" value="Serralysin-like metalloprotease, C-terminal"/>
    <property type="match status" value="3"/>
</dbReference>
<dbReference type="PROSITE" id="PS00330">
    <property type="entry name" value="HEMOLYSIN_CALCIUM"/>
    <property type="match status" value="3"/>
</dbReference>
<feature type="region of interest" description="Disordered" evidence="3">
    <location>
        <begin position="113"/>
        <end position="212"/>
    </location>
</feature>
<evidence type="ECO:0000256" key="4">
    <source>
        <dbReference type="SAM" id="SignalP"/>
    </source>
</evidence>
<dbReference type="InterPro" id="IPR050557">
    <property type="entry name" value="RTX_toxin/Mannuronan_C5-epim"/>
</dbReference>
<name>A0A1H3M824_9RHOB</name>
<keyword evidence="4" id="KW-0732">Signal</keyword>
<keyword evidence="6" id="KW-1185">Reference proteome</keyword>
<accession>A0A1H3M824</accession>
<reference evidence="5 6" key="1">
    <citation type="submission" date="2016-10" db="EMBL/GenBank/DDBJ databases">
        <authorList>
            <person name="de Groot N.N."/>
        </authorList>
    </citation>
    <scope>NUCLEOTIDE SEQUENCE [LARGE SCALE GENOMIC DNA]</scope>
    <source>
        <strain evidence="5 6">DSM 26880</strain>
    </source>
</reference>
<keyword evidence="2" id="KW-0964">Secreted</keyword>
<dbReference type="AlphaFoldDB" id="A0A1H3M824"/>
<feature type="compositionally biased region" description="Acidic residues" evidence="3">
    <location>
        <begin position="71"/>
        <end position="83"/>
    </location>
</feature>
<evidence type="ECO:0000256" key="1">
    <source>
        <dbReference type="ARBA" id="ARBA00004613"/>
    </source>
</evidence>
<dbReference type="GO" id="GO:0005576">
    <property type="term" value="C:extracellular region"/>
    <property type="evidence" value="ECO:0007669"/>
    <property type="project" value="UniProtKB-SubCell"/>
</dbReference>